<dbReference type="Proteomes" id="UP000193377">
    <property type="component" value="Unassembled WGS sequence"/>
</dbReference>
<evidence type="ECO:0000313" key="2">
    <source>
        <dbReference type="Proteomes" id="UP000193377"/>
    </source>
</evidence>
<name>A0A1X2YQW0_BIFAD</name>
<protein>
    <submittedName>
        <fullName evidence="1">Uncharacterized protein</fullName>
    </submittedName>
</protein>
<dbReference type="AlphaFoldDB" id="A0A1X2YQW0"/>
<comment type="caution">
    <text evidence="1">The sequence shown here is derived from an EMBL/GenBank/DDBJ whole genome shotgun (WGS) entry which is preliminary data.</text>
</comment>
<proteinExistence type="predicted"/>
<organism evidence="1 2">
    <name type="scientific">Bifidobacterium adolescentis</name>
    <dbReference type="NCBI Taxonomy" id="1680"/>
    <lineage>
        <taxon>Bacteria</taxon>
        <taxon>Bacillati</taxon>
        <taxon>Actinomycetota</taxon>
        <taxon>Actinomycetes</taxon>
        <taxon>Bifidobacteriales</taxon>
        <taxon>Bifidobacteriaceae</taxon>
        <taxon>Bifidobacterium</taxon>
    </lineage>
</organism>
<gene>
    <name evidence="1" type="ORF">B0487_2213</name>
</gene>
<dbReference type="EMBL" id="LNKD01000009">
    <property type="protein sequence ID" value="OSG84549.1"/>
    <property type="molecule type" value="Genomic_DNA"/>
</dbReference>
<sequence length="117" mass="13648">MLNVDFEDNGNDEYGLVFSRDSEYDPLPSFQFNDRGEVFIGLPDDDVAEQVRDVLNRRYPVDSRRQLGEAVYDRLNLKRQVLESVIRADEKNGRDASEKKLELEFLEDVFESLDDII</sequence>
<evidence type="ECO:0000313" key="1">
    <source>
        <dbReference type="EMBL" id="OSG84549.1"/>
    </source>
</evidence>
<accession>A0A1X2YQW0</accession>
<reference evidence="1 2" key="1">
    <citation type="journal article" date="2016" name="Sci. Rep.">
        <title>Evaluation of genetic diversity among strains of the human gut commensal Bifidobacterium adolescentis.</title>
        <authorList>
            <person name="Duranti S."/>
            <person name="Milani C."/>
            <person name="Lugli G.A."/>
            <person name="Mancabelli L."/>
            <person name="Turroni F."/>
            <person name="Ferrario C."/>
            <person name="Mangifesta M."/>
            <person name="Viappiani A."/>
            <person name="Sanchez B."/>
            <person name="Margolles A."/>
            <person name="van Sinderen D."/>
            <person name="Ventura M."/>
        </authorList>
    </citation>
    <scope>NUCLEOTIDE SEQUENCE [LARGE SCALE GENOMIC DNA]</scope>
    <source>
        <strain evidence="1 2">487B</strain>
    </source>
</reference>
<dbReference type="RefSeq" id="WP_085393641.1">
    <property type="nucleotide sequence ID" value="NZ_LNKD01000009.1"/>
</dbReference>